<accession>A0A1V2TF88</accession>
<dbReference type="RefSeq" id="WP_077117310.1">
    <property type="nucleotide sequence ID" value="NZ_LOKT01000011.1"/>
</dbReference>
<evidence type="ECO:0008006" key="3">
    <source>
        <dbReference type="Google" id="ProtNLM"/>
    </source>
</evidence>
<gene>
    <name evidence="1" type="ORF">B0T46_14435</name>
</gene>
<evidence type="ECO:0000313" key="1">
    <source>
        <dbReference type="EMBL" id="ONM48176.1"/>
    </source>
</evidence>
<dbReference type="EMBL" id="MUMY01000011">
    <property type="protein sequence ID" value="ONM48176.1"/>
    <property type="molecule type" value="Genomic_DNA"/>
</dbReference>
<proteinExistence type="predicted"/>
<name>A0A1V2TF88_9NOCA</name>
<reference evidence="1 2" key="1">
    <citation type="journal article" date="2016" name="Antonie Van Leeuwenhoek">
        <title>Nocardia donostiensis sp. nov., isolated from human respiratory specimens.</title>
        <authorList>
            <person name="Ercibengoa M."/>
            <person name="Bell M."/>
            <person name="Marimon J.M."/>
            <person name="Humrighouse B."/>
            <person name="Klenk H.P."/>
            <person name="Potter G."/>
            <person name="Perez-Trallero E."/>
        </authorList>
    </citation>
    <scope>NUCLEOTIDE SEQUENCE [LARGE SCALE GENOMIC DNA]</scope>
    <source>
        <strain evidence="1 2">X1655</strain>
    </source>
</reference>
<dbReference type="STRING" id="1538463.B0T36_16945"/>
<protein>
    <recommendedName>
        <fullName evidence="3">Allene oxide cyclase barrel-like domain-containing protein</fullName>
    </recommendedName>
</protein>
<dbReference type="Proteomes" id="UP000188836">
    <property type="component" value="Unassembled WGS sequence"/>
</dbReference>
<organism evidence="1 2">
    <name type="scientific">Nocardia donostiensis</name>
    <dbReference type="NCBI Taxonomy" id="1538463"/>
    <lineage>
        <taxon>Bacteria</taxon>
        <taxon>Bacillati</taxon>
        <taxon>Actinomycetota</taxon>
        <taxon>Actinomycetes</taxon>
        <taxon>Mycobacteriales</taxon>
        <taxon>Nocardiaceae</taxon>
        <taxon>Nocardia</taxon>
    </lineage>
</organism>
<comment type="caution">
    <text evidence="1">The sequence shown here is derived from an EMBL/GenBank/DDBJ whole genome shotgun (WGS) entry which is preliminary data.</text>
</comment>
<keyword evidence="2" id="KW-1185">Reference proteome</keyword>
<dbReference type="AlphaFoldDB" id="A0A1V2TF88"/>
<sequence>MSIPELPEPEFEVHQCVLMVRYEPSSAALVDGSGFDMDSKEGDVTVLDDECAAAPSGVSYTSRVVMTSETTFTEAGLITLGSPGDIVHFTTVFEGVLEASAREGTLQGSVIWRLTHGEGRYVGASGLVSSMFTFQPDIPASRELQIIRLFLPQQTHSTRGGLFHAKN</sequence>
<evidence type="ECO:0000313" key="2">
    <source>
        <dbReference type="Proteomes" id="UP000188836"/>
    </source>
</evidence>